<sequence length="82" mass="9646">MLITRELFRFVQGASDQMLIELGTDRNPIGQVPFIAHRSYGLPKQIVIREEAGQWYVSFCYEHKSDIILREPRRTRIRTEPA</sequence>
<proteinExistence type="predicted"/>
<dbReference type="AlphaFoldDB" id="A0A7X1NER3"/>
<gene>
    <name evidence="1" type="ORF">GCT13_28130</name>
</gene>
<evidence type="ECO:0000313" key="1">
    <source>
        <dbReference type="EMBL" id="MPW20643.1"/>
    </source>
</evidence>
<evidence type="ECO:0000313" key="2">
    <source>
        <dbReference type="Proteomes" id="UP000484381"/>
    </source>
</evidence>
<dbReference type="Proteomes" id="UP000484381">
    <property type="component" value="Unassembled WGS sequence"/>
</dbReference>
<accession>A0A7X1NER3</accession>
<name>A0A7X1NER3_9BURK</name>
<protein>
    <submittedName>
        <fullName evidence="1">Uncharacterized protein</fullName>
    </submittedName>
</protein>
<reference evidence="1 2" key="1">
    <citation type="submission" date="2019-10" db="EMBL/GenBank/DDBJ databases">
        <title>Paraburkholderia sp. isolated from nodules of Mimosa pudica from Brazilian Atlantic Forest soils.</title>
        <authorList>
            <person name="Paulitsch F."/>
            <person name="Hungria M."/>
            <person name="Dall'Agnol R."/>
        </authorList>
    </citation>
    <scope>NUCLEOTIDE SEQUENCE [LARGE SCALE GENOMIC DNA]</scope>
    <source>
        <strain evidence="1 2">CNPSo 3157</strain>
    </source>
</reference>
<keyword evidence="2" id="KW-1185">Reference proteome</keyword>
<organism evidence="1 2">
    <name type="scientific">Paraburkholderia franconis</name>
    <dbReference type="NCBI Taxonomy" id="2654983"/>
    <lineage>
        <taxon>Bacteria</taxon>
        <taxon>Pseudomonadati</taxon>
        <taxon>Pseudomonadota</taxon>
        <taxon>Betaproteobacteria</taxon>
        <taxon>Burkholderiales</taxon>
        <taxon>Burkholderiaceae</taxon>
        <taxon>Paraburkholderia</taxon>
    </lineage>
</organism>
<dbReference type="EMBL" id="WHNP01000031">
    <property type="protein sequence ID" value="MPW20643.1"/>
    <property type="molecule type" value="Genomic_DNA"/>
</dbReference>
<comment type="caution">
    <text evidence="1">The sequence shown here is derived from an EMBL/GenBank/DDBJ whole genome shotgun (WGS) entry which is preliminary data.</text>
</comment>